<dbReference type="PANTHER" id="PTHR10742">
    <property type="entry name" value="FLAVIN MONOAMINE OXIDASE"/>
    <property type="match status" value="1"/>
</dbReference>
<evidence type="ECO:0000256" key="1">
    <source>
        <dbReference type="ARBA" id="ARBA00004814"/>
    </source>
</evidence>
<evidence type="ECO:0000259" key="7">
    <source>
        <dbReference type="Pfam" id="PF01593"/>
    </source>
</evidence>
<dbReference type="EC" id="1.13.12.3" evidence="3"/>
<evidence type="ECO:0000256" key="6">
    <source>
        <dbReference type="ARBA" id="ARBA00047321"/>
    </source>
</evidence>
<dbReference type="EMBL" id="JABAIM010000001">
    <property type="protein sequence ID" value="NLR73629.1"/>
    <property type="molecule type" value="Genomic_DNA"/>
</dbReference>
<dbReference type="GO" id="GO:0009851">
    <property type="term" value="P:auxin biosynthetic process"/>
    <property type="evidence" value="ECO:0007669"/>
    <property type="project" value="UniProtKB-KW"/>
</dbReference>
<evidence type="ECO:0000256" key="4">
    <source>
        <dbReference type="ARBA" id="ARBA00017871"/>
    </source>
</evidence>
<evidence type="ECO:0000256" key="2">
    <source>
        <dbReference type="ARBA" id="ARBA00005833"/>
    </source>
</evidence>
<dbReference type="RefSeq" id="WP_168875296.1">
    <property type="nucleotide sequence ID" value="NZ_JABAIM010000001.1"/>
</dbReference>
<keyword evidence="5" id="KW-0073">Auxin biosynthesis</keyword>
<name>A0A847S8F5_9NEIS</name>
<dbReference type="Gene3D" id="3.50.50.60">
    <property type="entry name" value="FAD/NAD(P)-binding domain"/>
    <property type="match status" value="1"/>
</dbReference>
<reference evidence="8 9" key="1">
    <citation type="submission" date="2020-04" db="EMBL/GenBank/DDBJ databases">
        <title>Draft genome of Leeia sp. IMCC25680.</title>
        <authorList>
            <person name="Song J."/>
            <person name="Cho J.-C."/>
        </authorList>
    </citation>
    <scope>NUCLEOTIDE SEQUENCE [LARGE SCALE GENOMIC DNA]</scope>
    <source>
        <strain evidence="8 9">IMCC25680</strain>
    </source>
</reference>
<comment type="catalytic activity">
    <reaction evidence="6">
        <text>L-tryptophan + O2 = indole-3-acetamide + CO2 + H2O</text>
        <dbReference type="Rhea" id="RHEA:16165"/>
        <dbReference type="ChEBI" id="CHEBI:15377"/>
        <dbReference type="ChEBI" id="CHEBI:15379"/>
        <dbReference type="ChEBI" id="CHEBI:16031"/>
        <dbReference type="ChEBI" id="CHEBI:16526"/>
        <dbReference type="ChEBI" id="CHEBI:57912"/>
        <dbReference type="EC" id="1.13.12.3"/>
    </reaction>
</comment>
<comment type="caution">
    <text evidence="8">The sequence shown here is derived from an EMBL/GenBank/DDBJ whole genome shotgun (WGS) entry which is preliminary data.</text>
</comment>
<dbReference type="Pfam" id="PF01593">
    <property type="entry name" value="Amino_oxidase"/>
    <property type="match status" value="1"/>
</dbReference>
<accession>A0A847S8F5</accession>
<dbReference type="InterPro" id="IPR036188">
    <property type="entry name" value="FAD/NAD-bd_sf"/>
</dbReference>
<dbReference type="InterPro" id="IPR002937">
    <property type="entry name" value="Amino_oxidase"/>
</dbReference>
<dbReference type="Gene3D" id="3.90.660.10">
    <property type="match status" value="1"/>
</dbReference>
<dbReference type="PANTHER" id="PTHR10742:SF410">
    <property type="entry name" value="LYSINE-SPECIFIC HISTONE DEMETHYLASE 2"/>
    <property type="match status" value="1"/>
</dbReference>
<sequence>MSVRKISSLQIEEDLKLGQSDEFDVMVVGAGMSGLYTAWRMKKEWQRSPVLSKLVKENGTGQLRIGILEWSDRVGGRLDSRIIADMENVPAELGGMRFTDSHLIVNQLIDDFGLRKDVDVFPMTDNSQFYLRGERFSEDKVAPKDPHVPGYKVPYQLPKDEQRQTPNQLFNFAIKKVCDYSNSWTDANWQWVKENFRYSDSVYRDIALYDMGFWNMLYQTLSNEGYDFVWDGGGYNSNTINWNAAEAMPYMLTDFSQPTDFKRIKTGFHQLPVAMYKELRKLNVPVYRNLRLTHFEKHGEWTEGTVAVTRDPKVKGKFKAKVLFLAMPRHSLELIDQDCSFFQDRKVQYNIQSVLKQPAYKLFLAYESRWWGKEFHAGPTITDLPLRMTYDFGSENERGGKPTDTRTLLLASYSDMQADSFWKVLERNRPYDIPPEWEQIGADGGAPAPEEMKRMAEGMLLKDLTTDGKTPTPSKLIGAYYQDWSQAPYGAGFHAWAAHYKAWEVMKEVRHPMSDRHVYICGEAYSNAQGWVEGAVCTAESILEEFFQMPRLQGIPASYPLLTPKPVKPGQTETNPTYHHKANSYVF</sequence>
<dbReference type="Gene3D" id="1.10.405.10">
    <property type="entry name" value="Guanine Nucleotide Dissociation Inhibitor, domain 1"/>
    <property type="match status" value="1"/>
</dbReference>
<evidence type="ECO:0000256" key="3">
    <source>
        <dbReference type="ARBA" id="ARBA00012535"/>
    </source>
</evidence>
<proteinExistence type="inferred from homology"/>
<evidence type="ECO:0000313" key="9">
    <source>
        <dbReference type="Proteomes" id="UP000587991"/>
    </source>
</evidence>
<comment type="similarity">
    <text evidence="2">Belongs to the tryptophan 2-monooxygenase family.</text>
</comment>
<gene>
    <name evidence="8" type="ORF">HF682_00445</name>
</gene>
<dbReference type="SUPFAM" id="SSF51905">
    <property type="entry name" value="FAD/NAD(P)-binding domain"/>
    <property type="match status" value="1"/>
</dbReference>
<feature type="domain" description="Amine oxidase" evidence="7">
    <location>
        <begin position="32"/>
        <end position="415"/>
    </location>
</feature>
<organism evidence="8 9">
    <name type="scientific">Leeia aquatica</name>
    <dbReference type="NCBI Taxonomy" id="2725557"/>
    <lineage>
        <taxon>Bacteria</taxon>
        <taxon>Pseudomonadati</taxon>
        <taxon>Pseudomonadota</taxon>
        <taxon>Betaproteobacteria</taxon>
        <taxon>Neisseriales</taxon>
        <taxon>Leeiaceae</taxon>
        <taxon>Leeia</taxon>
    </lineage>
</organism>
<evidence type="ECO:0000313" key="8">
    <source>
        <dbReference type="EMBL" id="NLR73629.1"/>
    </source>
</evidence>
<dbReference type="Proteomes" id="UP000587991">
    <property type="component" value="Unassembled WGS sequence"/>
</dbReference>
<dbReference type="GO" id="GO:0050361">
    <property type="term" value="F:tryptophan 2-monooxygenase activity"/>
    <property type="evidence" value="ECO:0007669"/>
    <property type="project" value="UniProtKB-EC"/>
</dbReference>
<evidence type="ECO:0000256" key="5">
    <source>
        <dbReference type="ARBA" id="ARBA00023070"/>
    </source>
</evidence>
<dbReference type="InterPro" id="IPR050281">
    <property type="entry name" value="Flavin_monoamine_oxidase"/>
</dbReference>
<comment type="pathway">
    <text evidence="1">Plant hormone metabolism; auxin biosynthesis.</text>
</comment>
<keyword evidence="9" id="KW-1185">Reference proteome</keyword>
<dbReference type="AlphaFoldDB" id="A0A847S8F5"/>
<protein>
    <recommendedName>
        <fullName evidence="4">Tryptophan 2-monooxygenase</fullName>
        <ecNumber evidence="3">1.13.12.3</ecNumber>
    </recommendedName>
</protein>